<keyword evidence="5" id="KW-0503">Monooxygenase</keyword>
<dbReference type="EMBL" id="PNBA02000010">
    <property type="protein sequence ID" value="KAG6410458.1"/>
    <property type="molecule type" value="Genomic_DNA"/>
</dbReference>
<dbReference type="GO" id="GO:0050660">
    <property type="term" value="F:flavin adenine dinucleotide binding"/>
    <property type="evidence" value="ECO:0007669"/>
    <property type="project" value="InterPro"/>
</dbReference>
<evidence type="ECO:0000313" key="7">
    <source>
        <dbReference type="Proteomes" id="UP000298416"/>
    </source>
</evidence>
<dbReference type="SUPFAM" id="SSF51905">
    <property type="entry name" value="FAD/NAD(P)-binding domain"/>
    <property type="match status" value="1"/>
</dbReference>
<evidence type="ECO:0000256" key="2">
    <source>
        <dbReference type="ARBA" id="ARBA00022630"/>
    </source>
</evidence>
<reference evidence="6" key="1">
    <citation type="submission" date="2018-01" db="EMBL/GenBank/DDBJ databases">
        <authorList>
            <person name="Mao J.F."/>
        </authorList>
    </citation>
    <scope>NUCLEOTIDE SEQUENCE</scope>
    <source>
        <strain evidence="6">Huo1</strain>
        <tissue evidence="6">Leaf</tissue>
    </source>
</reference>
<evidence type="ECO:0000313" key="6">
    <source>
        <dbReference type="EMBL" id="KAG6410458.1"/>
    </source>
</evidence>
<evidence type="ECO:0000256" key="4">
    <source>
        <dbReference type="ARBA" id="ARBA00023002"/>
    </source>
</evidence>
<name>A0A8X8ZMV0_SALSN</name>
<keyword evidence="4 5" id="KW-0560">Oxidoreductase</keyword>
<accession>A0A8X8ZMV0</accession>
<dbReference type="GO" id="GO:0050661">
    <property type="term" value="F:NADP binding"/>
    <property type="evidence" value="ECO:0007669"/>
    <property type="project" value="InterPro"/>
</dbReference>
<dbReference type="EC" id="1.-.-.-" evidence="5"/>
<comment type="similarity">
    <text evidence="1 5">Belongs to the FMO family.</text>
</comment>
<reference evidence="6" key="2">
    <citation type="submission" date="2020-08" db="EMBL/GenBank/DDBJ databases">
        <title>Plant Genome Project.</title>
        <authorList>
            <person name="Zhang R.-G."/>
        </authorList>
    </citation>
    <scope>NUCLEOTIDE SEQUENCE</scope>
    <source>
        <strain evidence="6">Huo1</strain>
        <tissue evidence="6">Leaf</tissue>
    </source>
</reference>
<gene>
    <name evidence="6" type="ORF">SASPL_128519</name>
</gene>
<keyword evidence="7" id="KW-1185">Reference proteome</keyword>
<comment type="caution">
    <text evidence="6">The sequence shown here is derived from an EMBL/GenBank/DDBJ whole genome shotgun (WGS) entry which is preliminary data.</text>
</comment>
<dbReference type="Proteomes" id="UP000298416">
    <property type="component" value="Unassembled WGS sequence"/>
</dbReference>
<dbReference type="PROSITE" id="PS51257">
    <property type="entry name" value="PROKAR_LIPOPROTEIN"/>
    <property type="match status" value="1"/>
</dbReference>
<evidence type="ECO:0000256" key="3">
    <source>
        <dbReference type="ARBA" id="ARBA00022827"/>
    </source>
</evidence>
<dbReference type="InterPro" id="IPR050346">
    <property type="entry name" value="FMO-like"/>
</dbReference>
<dbReference type="InterPro" id="IPR036188">
    <property type="entry name" value="FAD/NAD-bd_sf"/>
</dbReference>
<dbReference type="PANTHER" id="PTHR23023">
    <property type="entry name" value="DIMETHYLANILINE MONOOXYGENASE"/>
    <property type="match status" value="1"/>
</dbReference>
<dbReference type="GO" id="GO:0004499">
    <property type="term" value="F:N,N-dimethylaniline monooxygenase activity"/>
    <property type="evidence" value="ECO:0007669"/>
    <property type="project" value="InterPro"/>
</dbReference>
<organism evidence="6">
    <name type="scientific">Salvia splendens</name>
    <name type="common">Scarlet sage</name>
    <dbReference type="NCBI Taxonomy" id="180675"/>
    <lineage>
        <taxon>Eukaryota</taxon>
        <taxon>Viridiplantae</taxon>
        <taxon>Streptophyta</taxon>
        <taxon>Embryophyta</taxon>
        <taxon>Tracheophyta</taxon>
        <taxon>Spermatophyta</taxon>
        <taxon>Magnoliopsida</taxon>
        <taxon>eudicotyledons</taxon>
        <taxon>Gunneridae</taxon>
        <taxon>Pentapetalae</taxon>
        <taxon>asterids</taxon>
        <taxon>lamiids</taxon>
        <taxon>Lamiales</taxon>
        <taxon>Lamiaceae</taxon>
        <taxon>Nepetoideae</taxon>
        <taxon>Mentheae</taxon>
        <taxon>Salviinae</taxon>
        <taxon>Salvia</taxon>
        <taxon>Salvia subgen. Calosphace</taxon>
        <taxon>core Calosphace</taxon>
    </lineage>
</organism>
<sequence length="193" mass="22331">MDKRVAIVGAGISGLLACKYAAARGFTPAVFEAQDHVGGVWNHTIESTRLQNARPTFEFSDFPWPSSVEDMFPTNFQVLDYLQSYAHHFGLLPYIKFNSKVISIDYVGDRIRSWDLWGKAFGCQGNWILKVIHTKDNFTKEYEAEFVIICTGWEIQWFPKYSKVWSWIWGRDIFRQSVAFNGLISSGENEWRL</sequence>
<dbReference type="Gene3D" id="3.50.50.60">
    <property type="entry name" value="FAD/NAD(P)-binding domain"/>
    <property type="match status" value="1"/>
</dbReference>
<evidence type="ECO:0000256" key="5">
    <source>
        <dbReference type="RuleBase" id="RU361177"/>
    </source>
</evidence>
<dbReference type="InterPro" id="IPR020946">
    <property type="entry name" value="Flavin_mOase-like"/>
</dbReference>
<keyword evidence="2 5" id="KW-0285">Flavoprotein</keyword>
<evidence type="ECO:0000256" key="1">
    <source>
        <dbReference type="ARBA" id="ARBA00009183"/>
    </source>
</evidence>
<dbReference type="AlphaFoldDB" id="A0A8X8ZMV0"/>
<protein>
    <recommendedName>
        <fullName evidence="5">Flavin-containing monooxygenase</fullName>
        <ecNumber evidence="5">1.-.-.-</ecNumber>
    </recommendedName>
</protein>
<dbReference type="Pfam" id="PF00743">
    <property type="entry name" value="FMO-like"/>
    <property type="match status" value="1"/>
</dbReference>
<dbReference type="FunFam" id="3.50.50.60:FF:000403">
    <property type="entry name" value="Flavin-containing monooxygenase"/>
    <property type="match status" value="1"/>
</dbReference>
<proteinExistence type="inferred from homology"/>
<comment type="cofactor">
    <cofactor evidence="5">
        <name>FAD</name>
        <dbReference type="ChEBI" id="CHEBI:57692"/>
    </cofactor>
</comment>
<keyword evidence="3 5" id="KW-0274">FAD</keyword>